<dbReference type="SUPFAM" id="SSF52540">
    <property type="entry name" value="P-loop containing nucleoside triphosphate hydrolases"/>
    <property type="match status" value="1"/>
</dbReference>
<dbReference type="InterPro" id="IPR003593">
    <property type="entry name" value="AAA+_ATPase"/>
</dbReference>
<dbReference type="GO" id="GO:0005524">
    <property type="term" value="F:ATP binding"/>
    <property type="evidence" value="ECO:0007669"/>
    <property type="project" value="InterPro"/>
</dbReference>
<dbReference type="Proteomes" id="UP000431533">
    <property type="component" value="Unassembled WGS sequence"/>
</dbReference>
<dbReference type="InterPro" id="IPR027417">
    <property type="entry name" value="P-loop_NTPase"/>
</dbReference>
<proteinExistence type="predicted"/>
<dbReference type="GO" id="GO:0016887">
    <property type="term" value="F:ATP hydrolysis activity"/>
    <property type="evidence" value="ECO:0007669"/>
    <property type="project" value="InterPro"/>
</dbReference>
<dbReference type="OrthoDB" id="10042665at2759"/>
<reference evidence="3 4" key="1">
    <citation type="submission" date="2018-05" db="EMBL/GenBank/DDBJ databases">
        <title>Genome sequencing and assembly of the regulated plant pathogen Lachnellula willkommii and related sister species for the development of diagnostic species identification markers.</title>
        <authorList>
            <person name="Giroux E."/>
            <person name="Bilodeau G."/>
        </authorList>
    </citation>
    <scope>NUCLEOTIDE SEQUENCE [LARGE SCALE GENOMIC DNA]</scope>
    <source>
        <strain evidence="3 4">CBS 185.66</strain>
    </source>
</reference>
<evidence type="ECO:0000259" key="2">
    <source>
        <dbReference type="SMART" id="SM00382"/>
    </source>
</evidence>
<dbReference type="RefSeq" id="XP_031002017.1">
    <property type="nucleotide sequence ID" value="XM_031153050.1"/>
</dbReference>
<keyword evidence="4" id="KW-1185">Reference proteome</keyword>
<gene>
    <name evidence="3" type="ORF">LHYA1_G008129</name>
</gene>
<dbReference type="SMART" id="SM00382">
    <property type="entry name" value="AAA"/>
    <property type="match status" value="1"/>
</dbReference>
<dbReference type="PANTHER" id="PTHR46411">
    <property type="entry name" value="FAMILY ATPASE, PUTATIVE-RELATED"/>
    <property type="match status" value="1"/>
</dbReference>
<dbReference type="PANTHER" id="PTHR46411:SF1">
    <property type="entry name" value="FAMILY ATPASE, PUTATIVE (AFU_ORTHOLOGUE AFUA_7G05752)-RELATED"/>
    <property type="match status" value="1"/>
</dbReference>
<dbReference type="Pfam" id="PF00004">
    <property type="entry name" value="AAA"/>
    <property type="match status" value="1"/>
</dbReference>
<protein>
    <recommendedName>
        <fullName evidence="2">AAA+ ATPase domain-containing protein</fullName>
    </recommendedName>
</protein>
<dbReference type="InterPro" id="IPR054289">
    <property type="entry name" value="DUF7025"/>
</dbReference>
<accession>A0A8H8TUV6</accession>
<evidence type="ECO:0000256" key="1">
    <source>
        <dbReference type="SAM" id="MobiDB-lite"/>
    </source>
</evidence>
<evidence type="ECO:0000313" key="3">
    <source>
        <dbReference type="EMBL" id="TVY23229.1"/>
    </source>
</evidence>
<comment type="caution">
    <text evidence="3">The sequence shown here is derived from an EMBL/GenBank/DDBJ whole genome shotgun (WGS) entry which is preliminary data.</text>
</comment>
<dbReference type="InterPro" id="IPR003959">
    <property type="entry name" value="ATPase_AAA_core"/>
</dbReference>
<name>A0A8H8TUV6_9HELO</name>
<feature type="domain" description="AAA+ ATPase" evidence="2">
    <location>
        <begin position="529"/>
        <end position="657"/>
    </location>
</feature>
<dbReference type="Pfam" id="PF22942">
    <property type="entry name" value="DUF7025"/>
    <property type="match status" value="1"/>
</dbReference>
<dbReference type="Gene3D" id="3.40.50.300">
    <property type="entry name" value="P-loop containing nucleotide triphosphate hydrolases"/>
    <property type="match status" value="1"/>
</dbReference>
<feature type="region of interest" description="Disordered" evidence="1">
    <location>
        <begin position="1"/>
        <end position="23"/>
    </location>
</feature>
<dbReference type="EMBL" id="QGMH01000194">
    <property type="protein sequence ID" value="TVY23229.1"/>
    <property type="molecule type" value="Genomic_DNA"/>
</dbReference>
<evidence type="ECO:0000313" key="4">
    <source>
        <dbReference type="Proteomes" id="UP000431533"/>
    </source>
</evidence>
<feature type="region of interest" description="Disordered" evidence="1">
    <location>
        <begin position="75"/>
        <end position="107"/>
    </location>
</feature>
<dbReference type="GeneID" id="41988327"/>
<dbReference type="CDD" id="cd19481">
    <property type="entry name" value="RecA-like_protease"/>
    <property type="match status" value="1"/>
</dbReference>
<sequence length="749" mass="84405">MAVRKASTAQPTTPPSSPNPSSDHIVTLNNVQQFIDMVKAVVAIEIASAPPTNQPSAQVVTTEHVQQVLDILKFLSTKQGPPPKSPDSVRATEGAKPDASEASQPETALASRLEFKTVNEVWDEEESEYKIQESSAAKVNTLDEYVFVMRTRSGKRFYINKLLDKNTKDPTFYIDVKSKELRDILREVLKDVHGISLVEEKPTVERHLLYHYLLELESHRSIMHTDTTFTKHLDLLINCVKRIYAPTTARLLPLLEHGEITFDLLWALFKPNTPVYTTCSGTKKPRCITYDSAEEKMNRWKMKYFSMDCPFGKTSTELVIPKFRGTQRINTLPAFPLKYHPDKEQIKSGLVNCGRKFVSLIGTHHIYCQGEAFVMYEGEPVAVSVDSRVMVDADFFWKMNPNYSRPRADLAVNRIRSESGGPPPPLTKPVQSEDIELAELREDDLLICCPTVLGFSFGEKLWAEFAVADIKEIEWSLLPFDCLSIPEEQRDVIMALVEARLDPSVEFDDCIVGKGKGINMLLQYGPMSLIYLILLTWKSGPPGVGKTLAAEAVSEHLKRPLYSISAGELPTDAAKLEGQLSRIFKTAGHWNAILLLDEADVFLEQRSPDNLTRNGLVSVFLRKLEYCQGIIFLTTNRVSQFDAAILSRIHLMLRYEDLTKDARGQVWRNFLSWTTSASGDADVTGKELDELAIYKLNGRQIKNIMSAAQAFATKERTKIGFSHAKKAVKANEKFFREFYGKDFVDANYG</sequence>
<organism evidence="3 4">
    <name type="scientific">Lachnellula hyalina</name>
    <dbReference type="NCBI Taxonomy" id="1316788"/>
    <lineage>
        <taxon>Eukaryota</taxon>
        <taxon>Fungi</taxon>
        <taxon>Dikarya</taxon>
        <taxon>Ascomycota</taxon>
        <taxon>Pezizomycotina</taxon>
        <taxon>Leotiomycetes</taxon>
        <taxon>Helotiales</taxon>
        <taxon>Lachnaceae</taxon>
        <taxon>Lachnellula</taxon>
    </lineage>
</organism>
<dbReference type="AlphaFoldDB" id="A0A8H8TUV6"/>